<organism evidence="11 12">
    <name type="scientific">Hypothenemus hampei</name>
    <name type="common">Coffee berry borer</name>
    <dbReference type="NCBI Taxonomy" id="57062"/>
    <lineage>
        <taxon>Eukaryota</taxon>
        <taxon>Metazoa</taxon>
        <taxon>Ecdysozoa</taxon>
        <taxon>Arthropoda</taxon>
        <taxon>Hexapoda</taxon>
        <taxon>Insecta</taxon>
        <taxon>Pterygota</taxon>
        <taxon>Neoptera</taxon>
        <taxon>Endopterygota</taxon>
        <taxon>Coleoptera</taxon>
        <taxon>Polyphaga</taxon>
        <taxon>Cucujiformia</taxon>
        <taxon>Curculionidae</taxon>
        <taxon>Scolytinae</taxon>
        <taxon>Hypothenemus</taxon>
    </lineage>
</organism>
<reference evidence="11 12" key="1">
    <citation type="submission" date="2024-05" db="EMBL/GenBank/DDBJ databases">
        <title>Genetic variation in Jamaican populations of the coffee berry borer (Hypothenemus hampei).</title>
        <authorList>
            <person name="Errbii M."/>
            <person name="Myrie A."/>
        </authorList>
    </citation>
    <scope>NUCLEOTIDE SEQUENCE [LARGE SCALE GENOMIC DNA]</scope>
    <source>
        <strain evidence="11">JA-Hopewell-2020-01-JO</strain>
        <tissue evidence="11">Whole body</tissue>
    </source>
</reference>
<feature type="transmembrane region" description="Helical" evidence="10">
    <location>
        <begin position="110"/>
        <end position="130"/>
    </location>
</feature>
<comment type="caution">
    <text evidence="11">The sequence shown here is derived from an EMBL/GenBank/DDBJ whole genome shotgun (WGS) entry which is preliminary data.</text>
</comment>
<dbReference type="AlphaFoldDB" id="A0ABD1F0A3"/>
<evidence type="ECO:0000256" key="7">
    <source>
        <dbReference type="ARBA" id="ARBA00023136"/>
    </source>
</evidence>
<keyword evidence="6 10" id="KW-1133">Transmembrane helix</keyword>
<keyword evidence="3 10" id="KW-0716">Sensory transduction</keyword>
<sequence>MKHVKTTMLLLGIWPVRRNGDFLEILYEIYFLTTFIYYIIFNISGLALAIQTWSANYLTTASSMGIVIEYVSNAYKVILIEEKEQRIFQSNNEAFIKIYKQNSASNRNVVLFYTLMGTIGISLYFITPIISNVTMPLGFNNQTGIKNHYFIVFSWFPFDPNRYYTTAYLIQFFGCLIGYSYIVHCGAFYISILSFIRAQLKILQQTVSHLPEYCITYKRQFNLNEQHSQIVVLRALIQEHLDIIDFVTKLNDTIRSFSLMNFIISSFQLSLVAYQIFQLPVLQQITVFSYFITLSTQLFLTYNAAHQIIIESENIASSIFEGDWYDYSPETSKFLQMICMRAQKPLAMTIGPISDMKITALFQIFKALYSYICLIMKA</sequence>
<dbReference type="GO" id="GO:0007165">
    <property type="term" value="P:signal transduction"/>
    <property type="evidence" value="ECO:0007669"/>
    <property type="project" value="UniProtKB-KW"/>
</dbReference>
<dbReference type="Pfam" id="PF02949">
    <property type="entry name" value="7tm_6"/>
    <property type="match status" value="1"/>
</dbReference>
<evidence type="ECO:0000313" key="11">
    <source>
        <dbReference type="EMBL" id="KAL1506284.1"/>
    </source>
</evidence>
<dbReference type="Proteomes" id="UP001566132">
    <property type="component" value="Unassembled WGS sequence"/>
</dbReference>
<evidence type="ECO:0000256" key="4">
    <source>
        <dbReference type="ARBA" id="ARBA00022692"/>
    </source>
</evidence>
<evidence type="ECO:0000256" key="9">
    <source>
        <dbReference type="ARBA" id="ARBA00023224"/>
    </source>
</evidence>
<evidence type="ECO:0000256" key="6">
    <source>
        <dbReference type="ARBA" id="ARBA00022989"/>
    </source>
</evidence>
<protein>
    <recommendedName>
        <fullName evidence="10">Odorant receptor</fullName>
    </recommendedName>
</protein>
<evidence type="ECO:0000313" key="12">
    <source>
        <dbReference type="Proteomes" id="UP001566132"/>
    </source>
</evidence>
<dbReference type="EMBL" id="JBDJPC010000004">
    <property type="protein sequence ID" value="KAL1506284.1"/>
    <property type="molecule type" value="Genomic_DNA"/>
</dbReference>
<dbReference type="GO" id="GO:0005886">
    <property type="term" value="C:plasma membrane"/>
    <property type="evidence" value="ECO:0007669"/>
    <property type="project" value="UniProtKB-SubCell"/>
</dbReference>
<keyword evidence="8 10" id="KW-0675">Receptor</keyword>
<comment type="caution">
    <text evidence="10">Lacks conserved residue(s) required for the propagation of feature annotation.</text>
</comment>
<comment type="subcellular location">
    <subcellularLocation>
        <location evidence="1 10">Cell membrane</location>
        <topology evidence="1 10">Multi-pass membrane protein</topology>
    </subcellularLocation>
</comment>
<evidence type="ECO:0000256" key="1">
    <source>
        <dbReference type="ARBA" id="ARBA00004651"/>
    </source>
</evidence>
<proteinExistence type="inferred from homology"/>
<feature type="transmembrane region" description="Helical" evidence="10">
    <location>
        <begin position="29"/>
        <end position="50"/>
    </location>
</feature>
<comment type="similarity">
    <text evidence="10">Belongs to the insect chemoreceptor superfamily. Heteromeric odorant receptor channel (TC 1.A.69) family.</text>
</comment>
<dbReference type="PANTHER" id="PTHR21137">
    <property type="entry name" value="ODORANT RECEPTOR"/>
    <property type="match status" value="1"/>
</dbReference>
<keyword evidence="7 10" id="KW-0472">Membrane</keyword>
<keyword evidence="2" id="KW-1003">Cell membrane</keyword>
<evidence type="ECO:0000256" key="5">
    <source>
        <dbReference type="ARBA" id="ARBA00022725"/>
    </source>
</evidence>
<evidence type="ECO:0000256" key="3">
    <source>
        <dbReference type="ARBA" id="ARBA00022606"/>
    </source>
</evidence>
<dbReference type="InterPro" id="IPR004117">
    <property type="entry name" value="7tm6_olfct_rcpt"/>
</dbReference>
<name>A0ABD1F0A3_HYPHA</name>
<feature type="transmembrane region" description="Helical" evidence="10">
    <location>
        <begin position="168"/>
        <end position="196"/>
    </location>
</feature>
<keyword evidence="12" id="KW-1185">Reference proteome</keyword>
<feature type="transmembrane region" description="Helical" evidence="10">
    <location>
        <begin position="283"/>
        <end position="302"/>
    </location>
</feature>
<dbReference type="GO" id="GO:0007608">
    <property type="term" value="P:sensory perception of smell"/>
    <property type="evidence" value="ECO:0007669"/>
    <property type="project" value="UniProtKB-KW"/>
</dbReference>
<dbReference type="PANTHER" id="PTHR21137:SF35">
    <property type="entry name" value="ODORANT RECEPTOR 19A-RELATED"/>
    <property type="match status" value="1"/>
</dbReference>
<evidence type="ECO:0000256" key="2">
    <source>
        <dbReference type="ARBA" id="ARBA00022475"/>
    </source>
</evidence>
<evidence type="ECO:0000256" key="8">
    <source>
        <dbReference type="ARBA" id="ARBA00023170"/>
    </source>
</evidence>
<keyword evidence="4 10" id="KW-0812">Transmembrane</keyword>
<accession>A0ABD1F0A3</accession>
<feature type="transmembrane region" description="Helical" evidence="10">
    <location>
        <begin position="259"/>
        <end position="277"/>
    </location>
</feature>
<evidence type="ECO:0000256" key="10">
    <source>
        <dbReference type="RuleBase" id="RU351113"/>
    </source>
</evidence>
<keyword evidence="5 10" id="KW-0552">Olfaction</keyword>
<keyword evidence="9 10" id="KW-0807">Transducer</keyword>
<gene>
    <name evidence="11" type="ORF">ABEB36_005676</name>
</gene>